<dbReference type="RefSeq" id="WP_184675081.1">
    <property type="nucleotide sequence ID" value="NZ_BAABAI010000021.1"/>
</dbReference>
<dbReference type="EMBL" id="JACHJS010000001">
    <property type="protein sequence ID" value="MBB4969417.1"/>
    <property type="molecule type" value="Genomic_DNA"/>
</dbReference>
<protein>
    <recommendedName>
        <fullName evidence="3">PIN domain-containing protein</fullName>
    </recommendedName>
</protein>
<dbReference type="Proteomes" id="UP000542674">
    <property type="component" value="Unassembled WGS sequence"/>
</dbReference>
<reference evidence="1 2" key="1">
    <citation type="submission" date="2020-08" db="EMBL/GenBank/DDBJ databases">
        <title>Sequencing the genomes of 1000 actinobacteria strains.</title>
        <authorList>
            <person name="Klenk H.-P."/>
        </authorList>
    </citation>
    <scope>NUCLEOTIDE SEQUENCE [LARGE SCALE GENOMIC DNA]</scope>
    <source>
        <strain evidence="1 2">DSM 45084</strain>
    </source>
</reference>
<evidence type="ECO:0000313" key="2">
    <source>
        <dbReference type="Proteomes" id="UP000542674"/>
    </source>
</evidence>
<accession>A0A7W7TB91</accession>
<proteinExistence type="predicted"/>
<gene>
    <name evidence="1" type="ORF">F4559_006776</name>
</gene>
<organism evidence="1 2">
    <name type="scientific">Saccharothrix violaceirubra</name>
    <dbReference type="NCBI Taxonomy" id="413306"/>
    <lineage>
        <taxon>Bacteria</taxon>
        <taxon>Bacillati</taxon>
        <taxon>Actinomycetota</taxon>
        <taxon>Actinomycetes</taxon>
        <taxon>Pseudonocardiales</taxon>
        <taxon>Pseudonocardiaceae</taxon>
        <taxon>Saccharothrix</taxon>
    </lineage>
</organism>
<keyword evidence="2" id="KW-1185">Reference proteome</keyword>
<evidence type="ECO:0000313" key="1">
    <source>
        <dbReference type="EMBL" id="MBB4969417.1"/>
    </source>
</evidence>
<sequence length="116" mass="12179">MIYLHSTAAWRVDALVGVGLAASSSLTRDETDVDLFTDPRVVEVRVSDLVLDLAASVHGVDPSGAVHLATALLLGPSVTGFACADHHLRAAARANGLRAIGIPHLSLVFESRQTVE</sequence>
<comment type="caution">
    <text evidence="1">The sequence shown here is derived from an EMBL/GenBank/DDBJ whole genome shotgun (WGS) entry which is preliminary data.</text>
</comment>
<name>A0A7W7TB91_9PSEU</name>
<dbReference type="AlphaFoldDB" id="A0A7W7TB91"/>
<evidence type="ECO:0008006" key="3">
    <source>
        <dbReference type="Google" id="ProtNLM"/>
    </source>
</evidence>